<organism evidence="3 4">
    <name type="scientific">Paenibacillus hemerocallicola</name>
    <dbReference type="NCBI Taxonomy" id="1172614"/>
    <lineage>
        <taxon>Bacteria</taxon>
        <taxon>Bacillati</taxon>
        <taxon>Bacillota</taxon>
        <taxon>Bacilli</taxon>
        <taxon>Bacillales</taxon>
        <taxon>Paenibacillaceae</taxon>
        <taxon>Paenibacillus</taxon>
    </lineage>
</organism>
<evidence type="ECO:0000313" key="4">
    <source>
        <dbReference type="Proteomes" id="UP000307943"/>
    </source>
</evidence>
<dbReference type="InterPro" id="IPR011991">
    <property type="entry name" value="ArsR-like_HTH"/>
</dbReference>
<evidence type="ECO:0000256" key="1">
    <source>
        <dbReference type="ARBA" id="ARBA00023125"/>
    </source>
</evidence>
<feature type="domain" description="HTH arsR-type" evidence="2">
    <location>
        <begin position="1"/>
        <end position="79"/>
    </location>
</feature>
<dbReference type="EMBL" id="VDCQ01000014">
    <property type="protein sequence ID" value="TNJ66038.1"/>
    <property type="molecule type" value="Genomic_DNA"/>
</dbReference>
<keyword evidence="4" id="KW-1185">Reference proteome</keyword>
<dbReference type="Pfam" id="PF01022">
    <property type="entry name" value="HTH_5"/>
    <property type="match status" value="1"/>
</dbReference>
<dbReference type="InterPro" id="IPR001845">
    <property type="entry name" value="HTH_ArsR_DNA-bd_dom"/>
</dbReference>
<dbReference type="Gene3D" id="1.10.10.10">
    <property type="entry name" value="Winged helix-like DNA-binding domain superfamily/Winged helix DNA-binding domain"/>
    <property type="match status" value="1"/>
</dbReference>
<sequence>MFFSITRVRILELLNGRPYNIGELAEALGFSSAIITKHIRKLEEAGIVSTENSVGKRGIQKRCSLRVDKLTLVLRTGTTEKSDDTARYMTELPIGQYIRYEVQPSCGLASSVNVPIRTPQMIRCRHDHGVLLRLTGSRLCFRNRCCGRNSDTADRICDIKSAIVSFLEMESSGSHFQCNFQRHDIAGMTGMVFSLLLHLKQFLQNSLIPLRAYLYVDGFSANRKVSGVIFQRKIQFVIGIANRGDDVGNGMRFWKQILYFLARIDVPVLQAACFHFVNPIAGNALSLPDVLGYLESKVRLHTMSDQALHNIVA</sequence>
<gene>
    <name evidence="3" type="ORF">FE784_12340</name>
</gene>
<protein>
    <submittedName>
        <fullName evidence="3">ArsR family transcriptional regulator</fullName>
    </submittedName>
</protein>
<reference evidence="3 4" key="1">
    <citation type="submission" date="2019-05" db="EMBL/GenBank/DDBJ databases">
        <title>We sequenced the genome of Paenibacillus hemerocallicola KCTC 33185 for further insight into its adaptation and study the phylogeny of Paenibacillus.</title>
        <authorList>
            <person name="Narsing Rao M.P."/>
        </authorList>
    </citation>
    <scope>NUCLEOTIDE SEQUENCE [LARGE SCALE GENOMIC DNA]</scope>
    <source>
        <strain evidence="3 4">KCTC 33185</strain>
    </source>
</reference>
<dbReference type="AlphaFoldDB" id="A0A5C4TAG7"/>
<accession>A0A5C4TAG7</accession>
<dbReference type="OrthoDB" id="9781958at2"/>
<dbReference type="SMART" id="SM00418">
    <property type="entry name" value="HTH_ARSR"/>
    <property type="match status" value="1"/>
</dbReference>
<name>A0A5C4TAG7_9BACL</name>
<keyword evidence="1" id="KW-0238">DNA-binding</keyword>
<dbReference type="GO" id="GO:0003700">
    <property type="term" value="F:DNA-binding transcription factor activity"/>
    <property type="evidence" value="ECO:0007669"/>
    <property type="project" value="InterPro"/>
</dbReference>
<evidence type="ECO:0000259" key="2">
    <source>
        <dbReference type="SMART" id="SM00418"/>
    </source>
</evidence>
<proteinExistence type="predicted"/>
<dbReference type="Proteomes" id="UP000307943">
    <property type="component" value="Unassembled WGS sequence"/>
</dbReference>
<dbReference type="SUPFAM" id="SSF46785">
    <property type="entry name" value="Winged helix' DNA-binding domain"/>
    <property type="match status" value="1"/>
</dbReference>
<comment type="caution">
    <text evidence="3">The sequence shown here is derived from an EMBL/GenBank/DDBJ whole genome shotgun (WGS) entry which is preliminary data.</text>
</comment>
<dbReference type="InterPro" id="IPR036388">
    <property type="entry name" value="WH-like_DNA-bd_sf"/>
</dbReference>
<dbReference type="CDD" id="cd00090">
    <property type="entry name" value="HTH_ARSR"/>
    <property type="match status" value="1"/>
</dbReference>
<dbReference type="InterPro" id="IPR036390">
    <property type="entry name" value="WH_DNA-bd_sf"/>
</dbReference>
<evidence type="ECO:0000313" key="3">
    <source>
        <dbReference type="EMBL" id="TNJ66038.1"/>
    </source>
</evidence>
<dbReference type="GO" id="GO:0003677">
    <property type="term" value="F:DNA binding"/>
    <property type="evidence" value="ECO:0007669"/>
    <property type="project" value="UniProtKB-KW"/>
</dbReference>